<dbReference type="AlphaFoldDB" id="A0A8J6TTB3"/>
<dbReference type="PANTHER" id="PTHR32432">
    <property type="entry name" value="CELL DIVISION PROTEIN FTSA-RELATED"/>
    <property type="match status" value="1"/>
</dbReference>
<reference evidence="1 2" key="1">
    <citation type="submission" date="2020-08" db="EMBL/GenBank/DDBJ databases">
        <title>Bridging the membrane lipid divide: bacteria of the FCB group superphylum have the potential to synthesize archaeal ether lipids.</title>
        <authorList>
            <person name="Villanueva L."/>
            <person name="Von Meijenfeldt F.A.B."/>
            <person name="Westbye A.B."/>
            <person name="Yadav S."/>
            <person name="Hopmans E.C."/>
            <person name="Dutilh B.E."/>
            <person name="Sinninghe Damste J.S."/>
        </authorList>
    </citation>
    <scope>NUCLEOTIDE SEQUENCE [LARGE SCALE GENOMIC DNA]</scope>
    <source>
        <strain evidence="1">NIOZ-UU17</strain>
    </source>
</reference>
<dbReference type="Gene3D" id="3.30.420.40">
    <property type="match status" value="2"/>
</dbReference>
<comment type="caution">
    <text evidence="1">The sequence shown here is derived from an EMBL/GenBank/DDBJ whole genome shotgun (WGS) entry which is preliminary data.</text>
</comment>
<dbReference type="EMBL" id="JACNIG010000284">
    <property type="protein sequence ID" value="MBC8433235.1"/>
    <property type="molecule type" value="Genomic_DNA"/>
</dbReference>
<dbReference type="PANTHER" id="PTHR32432:SF3">
    <property type="entry name" value="ETHANOLAMINE UTILIZATION PROTEIN EUTJ"/>
    <property type="match status" value="1"/>
</dbReference>
<organism evidence="1 2">
    <name type="scientific">Candidatus Desulfatibia vada</name>
    <dbReference type="NCBI Taxonomy" id="2841696"/>
    <lineage>
        <taxon>Bacteria</taxon>
        <taxon>Pseudomonadati</taxon>
        <taxon>Thermodesulfobacteriota</taxon>
        <taxon>Desulfobacteria</taxon>
        <taxon>Desulfobacterales</taxon>
        <taxon>Desulfobacterales incertae sedis</taxon>
        <taxon>Candidatus Desulfatibia</taxon>
    </lineage>
</organism>
<evidence type="ECO:0000313" key="1">
    <source>
        <dbReference type="EMBL" id="MBC8433235.1"/>
    </source>
</evidence>
<dbReference type="InterPro" id="IPR050696">
    <property type="entry name" value="FtsA/MreB"/>
</dbReference>
<gene>
    <name evidence="1" type="primary">pilM</name>
    <name evidence="1" type="ORF">H8D96_15100</name>
</gene>
<dbReference type="InterPro" id="IPR043129">
    <property type="entry name" value="ATPase_NBD"/>
</dbReference>
<proteinExistence type="predicted"/>
<dbReference type="Pfam" id="PF11104">
    <property type="entry name" value="PilM_2"/>
    <property type="match status" value="1"/>
</dbReference>
<sequence>MLNFKSNYPIGIDISSRNIYAVQLKKTRQGFAVRALAHREIETEIDSSPDANPGLVYAVKKMTKNRNFRGKSAVLHIPVKNLSVLPIRFQVGKTETLEEAILRESEKYLSFPLEEAAIDYPSLTPDVNGDGNAYRATVIAVQRKYIEQYLQLMKKAGLVVDVVDYRVSSLIRLHKHFYKVTQHPVILCNIGYFGSMLAVVNEESILGQRYIPWGVHTLIEKILANLELLDSKDNAKLLLKTHGLAYDDLKSADSADDSLPDATMVNMRRAIFQVITPSIDELVFEFQKMISGVMSEQQHTAFEGMYMYGHAALIHHLDRYFERRLSIPTRGINPMTMVALSGGNKFSDIDEGAPFALALGLAMREIK</sequence>
<dbReference type="SUPFAM" id="SSF53067">
    <property type="entry name" value="Actin-like ATPase domain"/>
    <property type="match status" value="1"/>
</dbReference>
<accession>A0A8J6TTB3</accession>
<name>A0A8J6TTB3_9BACT</name>
<evidence type="ECO:0000313" key="2">
    <source>
        <dbReference type="Proteomes" id="UP000605201"/>
    </source>
</evidence>
<dbReference type="NCBIfam" id="TIGR01175">
    <property type="entry name" value="pilM"/>
    <property type="match status" value="1"/>
</dbReference>
<dbReference type="InterPro" id="IPR005883">
    <property type="entry name" value="PilM"/>
</dbReference>
<dbReference type="CDD" id="cd24049">
    <property type="entry name" value="ASKHA_NBD_PilM"/>
    <property type="match status" value="1"/>
</dbReference>
<protein>
    <submittedName>
        <fullName evidence="1">Type IV pilus assembly protein PilM</fullName>
    </submittedName>
</protein>
<dbReference type="Gene3D" id="3.30.1490.300">
    <property type="match status" value="1"/>
</dbReference>
<dbReference type="Proteomes" id="UP000605201">
    <property type="component" value="Unassembled WGS sequence"/>
</dbReference>